<dbReference type="AlphaFoldDB" id="A0AAW9QSN8"/>
<dbReference type="EMBL" id="JBAFSM010000014">
    <property type="protein sequence ID" value="MEG3437247.1"/>
    <property type="molecule type" value="Genomic_DNA"/>
</dbReference>
<dbReference type="Proteomes" id="UP001328733">
    <property type="component" value="Unassembled WGS sequence"/>
</dbReference>
<accession>A0AAW9QSN8</accession>
<sequence length="151" mass="16847">MKLRKIVSGGQTGADRAGLDHAIDRGIPHGGWCPRGRRAEDGAIDPRYELRETPSADPAVRTEWNVRDSDGTAIFCIHYPLTGGTLLTERFARQYGKPCLILCKTLPDGDRSAKLRKFIGEHRIEILNIAGPRASSEPDLDRFVREILDRL</sequence>
<evidence type="ECO:0000313" key="2">
    <source>
        <dbReference type="Proteomes" id="UP001328733"/>
    </source>
</evidence>
<name>A0AAW9QSN8_9CHRO</name>
<dbReference type="Gene3D" id="3.40.50.450">
    <property type="match status" value="1"/>
</dbReference>
<proteinExistence type="predicted"/>
<gene>
    <name evidence="1" type="ORF">V0288_08965</name>
</gene>
<comment type="caution">
    <text evidence="1">The sequence shown here is derived from an EMBL/GenBank/DDBJ whole genome shotgun (WGS) entry which is preliminary data.</text>
</comment>
<evidence type="ECO:0000313" key="1">
    <source>
        <dbReference type="EMBL" id="MEG3437247.1"/>
    </source>
</evidence>
<organism evidence="1 2">
    <name type="scientific">Pannus brasiliensis CCIBt3594</name>
    <dbReference type="NCBI Taxonomy" id="1427578"/>
    <lineage>
        <taxon>Bacteria</taxon>
        <taxon>Bacillati</taxon>
        <taxon>Cyanobacteriota</taxon>
        <taxon>Cyanophyceae</taxon>
        <taxon>Oscillatoriophycideae</taxon>
        <taxon>Chroococcales</taxon>
        <taxon>Microcystaceae</taxon>
        <taxon>Pannus</taxon>
    </lineage>
</organism>
<dbReference type="Pfam" id="PF12694">
    <property type="entry name" value="cpYpsA"/>
    <property type="match status" value="1"/>
</dbReference>
<protein>
    <submittedName>
        <fullName evidence="1">Molybdenum carrier protein</fullName>
    </submittedName>
</protein>
<keyword evidence="2" id="KW-1185">Reference proteome</keyword>
<dbReference type="InterPro" id="IPR024755">
    <property type="entry name" value="cpYpsA"/>
</dbReference>
<reference evidence="1 2" key="1">
    <citation type="submission" date="2024-01" db="EMBL/GenBank/DDBJ databases">
        <title>Genomic insights into the taxonomy and metabolism of the cyanobacterium Pannus brasiliensis CCIBt3594.</title>
        <authorList>
            <person name="Machado M."/>
            <person name="Botero N.B."/>
            <person name="Andreote A.P.D."/>
            <person name="Feitosa A.M.T."/>
            <person name="Popin R."/>
            <person name="Sivonen K."/>
            <person name="Fiore M.F."/>
        </authorList>
    </citation>
    <scope>NUCLEOTIDE SEQUENCE [LARGE SCALE GENOMIC DNA]</scope>
    <source>
        <strain evidence="1 2">CCIBt3594</strain>
    </source>
</reference>
<dbReference type="RefSeq" id="WP_332864732.1">
    <property type="nucleotide sequence ID" value="NZ_JBAFSM010000014.1"/>
</dbReference>